<dbReference type="PANTHER" id="PTHR20914">
    <property type="entry name" value="LY6/PLAUR DOMAIN-CONTAINING PROTEIN 8"/>
    <property type="match status" value="1"/>
</dbReference>
<evidence type="ECO:0000313" key="4">
    <source>
        <dbReference type="EMBL" id="KAK2085813.1"/>
    </source>
</evidence>
<sequence>MSLSSSLKSLLIVCAFATFVFSTVGKNEQLPLSPKDLEGQHILQKGCSSQCQQLAFSATLGDKVTFGYGHQCCNTDNCNQADLQVARKTSDPNGIICPTCYSESDSRFPGVSGALGAIRRWKRKFTGKRDV</sequence>
<reference evidence="4 5" key="1">
    <citation type="submission" date="2023-05" db="EMBL/GenBank/DDBJ databases">
        <title>B98-5 Cell Line De Novo Hybrid Assembly: An Optical Mapping Approach.</title>
        <authorList>
            <person name="Kananen K."/>
            <person name="Auerbach J.A."/>
            <person name="Kautto E."/>
            <person name="Blachly J.S."/>
        </authorList>
    </citation>
    <scope>NUCLEOTIDE SEQUENCE [LARGE SCALE GENOMIC DNA]</scope>
    <source>
        <strain evidence="4">B95-8</strain>
        <tissue evidence="4">Cell line</tissue>
    </source>
</reference>
<organism evidence="4 5">
    <name type="scientific">Saguinus oedipus</name>
    <name type="common">Cotton-top tamarin</name>
    <name type="synonym">Oedipomidas oedipus</name>
    <dbReference type="NCBI Taxonomy" id="9490"/>
    <lineage>
        <taxon>Eukaryota</taxon>
        <taxon>Metazoa</taxon>
        <taxon>Chordata</taxon>
        <taxon>Craniata</taxon>
        <taxon>Vertebrata</taxon>
        <taxon>Euteleostomi</taxon>
        <taxon>Mammalia</taxon>
        <taxon>Eutheria</taxon>
        <taxon>Euarchontoglires</taxon>
        <taxon>Primates</taxon>
        <taxon>Haplorrhini</taxon>
        <taxon>Platyrrhini</taxon>
        <taxon>Cebidae</taxon>
        <taxon>Callitrichinae</taxon>
        <taxon>Saguinus</taxon>
    </lineage>
</organism>
<dbReference type="InterPro" id="IPR045860">
    <property type="entry name" value="Snake_toxin-like_sf"/>
</dbReference>
<comment type="subcellular location">
    <subcellularLocation>
        <location evidence="1">Secreted</location>
    </subcellularLocation>
</comment>
<accession>A0ABQ9TM54</accession>
<evidence type="ECO:0000256" key="3">
    <source>
        <dbReference type="SAM" id="SignalP"/>
    </source>
</evidence>
<feature type="signal peptide" evidence="3">
    <location>
        <begin position="1"/>
        <end position="25"/>
    </location>
</feature>
<keyword evidence="2" id="KW-0964">Secreted</keyword>
<evidence type="ECO:0000256" key="1">
    <source>
        <dbReference type="ARBA" id="ARBA00004613"/>
    </source>
</evidence>
<dbReference type="SUPFAM" id="SSF57302">
    <property type="entry name" value="Snake toxin-like"/>
    <property type="match status" value="1"/>
</dbReference>
<dbReference type="CDD" id="cd00117">
    <property type="entry name" value="TFP"/>
    <property type="match status" value="1"/>
</dbReference>
<dbReference type="InterPro" id="IPR050918">
    <property type="entry name" value="CNF-like_PLA2_Inhibitor"/>
</dbReference>
<protein>
    <submittedName>
        <fullName evidence="4">Uncharacterized protein</fullName>
    </submittedName>
</protein>
<evidence type="ECO:0000313" key="5">
    <source>
        <dbReference type="Proteomes" id="UP001266305"/>
    </source>
</evidence>
<dbReference type="PANTHER" id="PTHR20914:SF8">
    <property type="entry name" value="GENE 12253-RELATED"/>
    <property type="match status" value="1"/>
</dbReference>
<keyword evidence="5" id="KW-1185">Reference proteome</keyword>
<name>A0ABQ9TM54_SAGOE</name>
<proteinExistence type="predicted"/>
<dbReference type="EMBL" id="JASSZA010000020">
    <property type="protein sequence ID" value="KAK2085813.1"/>
    <property type="molecule type" value="Genomic_DNA"/>
</dbReference>
<feature type="chain" id="PRO_5046497475" evidence="3">
    <location>
        <begin position="26"/>
        <end position="131"/>
    </location>
</feature>
<gene>
    <name evidence="4" type="ORF">P7K49_035238</name>
</gene>
<dbReference type="Proteomes" id="UP001266305">
    <property type="component" value="Unassembled WGS sequence"/>
</dbReference>
<comment type="caution">
    <text evidence="4">The sequence shown here is derived from an EMBL/GenBank/DDBJ whole genome shotgun (WGS) entry which is preliminary data.</text>
</comment>
<keyword evidence="3" id="KW-0732">Signal</keyword>
<evidence type="ECO:0000256" key="2">
    <source>
        <dbReference type="ARBA" id="ARBA00022525"/>
    </source>
</evidence>